<proteinExistence type="predicted"/>
<reference evidence="2 3" key="1">
    <citation type="submission" date="2016-02" db="EMBL/GenBank/DDBJ databases">
        <title>Genome analysis of coral dinoflagellate symbionts highlights evolutionary adaptations to a symbiotic lifestyle.</title>
        <authorList>
            <person name="Aranda M."/>
            <person name="Li Y."/>
            <person name="Liew Y.J."/>
            <person name="Baumgarten S."/>
            <person name="Simakov O."/>
            <person name="Wilson M."/>
            <person name="Piel J."/>
            <person name="Ashoor H."/>
            <person name="Bougouffa S."/>
            <person name="Bajic V.B."/>
            <person name="Ryu T."/>
            <person name="Ravasi T."/>
            <person name="Bayer T."/>
            <person name="Micklem G."/>
            <person name="Kim H."/>
            <person name="Bhak J."/>
            <person name="Lajeunesse T.C."/>
            <person name="Voolstra C.R."/>
        </authorList>
    </citation>
    <scope>NUCLEOTIDE SEQUENCE [LARGE SCALE GENOMIC DNA]</scope>
    <source>
        <strain evidence="2 3">CCMP2467</strain>
    </source>
</reference>
<organism evidence="2 3">
    <name type="scientific">Symbiodinium microadriaticum</name>
    <name type="common">Dinoflagellate</name>
    <name type="synonym">Zooxanthella microadriatica</name>
    <dbReference type="NCBI Taxonomy" id="2951"/>
    <lineage>
        <taxon>Eukaryota</taxon>
        <taxon>Sar</taxon>
        <taxon>Alveolata</taxon>
        <taxon>Dinophyceae</taxon>
        <taxon>Suessiales</taxon>
        <taxon>Symbiodiniaceae</taxon>
        <taxon>Symbiodinium</taxon>
    </lineage>
</organism>
<dbReference type="AlphaFoldDB" id="A0A1Q9CX01"/>
<dbReference type="Proteomes" id="UP000186817">
    <property type="component" value="Unassembled WGS sequence"/>
</dbReference>
<dbReference type="EMBL" id="LSRX01000860">
    <property type="protein sequence ID" value="OLP87451.1"/>
    <property type="molecule type" value="Genomic_DNA"/>
</dbReference>
<name>A0A1Q9CX01_SYMMI</name>
<comment type="caution">
    <text evidence="2">The sequence shown here is derived from an EMBL/GenBank/DDBJ whole genome shotgun (WGS) entry which is preliminary data.</text>
</comment>
<evidence type="ECO:0000313" key="2">
    <source>
        <dbReference type="EMBL" id="OLP87451.1"/>
    </source>
</evidence>
<feature type="region of interest" description="Disordered" evidence="1">
    <location>
        <begin position="176"/>
        <end position="198"/>
    </location>
</feature>
<evidence type="ECO:0000256" key="1">
    <source>
        <dbReference type="SAM" id="MobiDB-lite"/>
    </source>
</evidence>
<evidence type="ECO:0000313" key="3">
    <source>
        <dbReference type="Proteomes" id="UP000186817"/>
    </source>
</evidence>
<accession>A0A1Q9CX01</accession>
<keyword evidence="3" id="KW-1185">Reference proteome</keyword>
<gene>
    <name evidence="2" type="ORF">AK812_SmicGene31321</name>
</gene>
<protein>
    <submittedName>
        <fullName evidence="2">Uncharacterized protein</fullName>
    </submittedName>
</protein>
<sequence>MYASESDVVMFDDFHGAVRQRGHLTLSAATLGHQVEEEALPTGRVTVLRTRLPVFGSHNANPVSAGSSGASTAGAPATKAVLRMGTPSIAQHDKDSVGRVRIVHTAGPSSAVPGWSLLRSDCRRIALEGQRQESERGVADAFPSVGQHLSPASAVQVDVAQAGLSGGDARSRVKVGGRFPFTTEPPLDVSLVPDGGDA</sequence>